<comment type="caution">
    <text evidence="1">The sequence shown here is derived from an EMBL/GenBank/DDBJ whole genome shotgun (WGS) entry which is preliminary data.</text>
</comment>
<accession>A0A0A2A2S8</accession>
<sequence>MVFLINKIIDIIKTTTVINESKLLLTTAMKFIRNLFNSIYPKTIFQKSLIGIIFFEKLF</sequence>
<reference evidence="2" key="1">
    <citation type="journal article" date="2014" name="Sci. Data">
        <title>Genomes of diverse isolates of the marine cyanobacterium Prochlorococcus.</title>
        <authorList>
            <person name="Biller S."/>
            <person name="Berube P."/>
            <person name="Thompson J."/>
            <person name="Kelly L."/>
            <person name="Roggensack S."/>
            <person name="Awad L."/>
            <person name="Roache-Johnson K."/>
            <person name="Ding H."/>
            <person name="Giovannoni S.J."/>
            <person name="Moore L.R."/>
            <person name="Chisholm S.W."/>
        </authorList>
    </citation>
    <scope>NUCLEOTIDE SEQUENCE [LARGE SCALE GENOMIC DNA]</scope>
    <source>
        <strain evidence="2">MIT 9201</strain>
    </source>
</reference>
<gene>
    <name evidence="1" type="ORF">EU95_1920</name>
</gene>
<dbReference type="AlphaFoldDB" id="A0A0A2A2S8"/>
<protein>
    <submittedName>
        <fullName evidence="1">Uncharacterized protein</fullName>
    </submittedName>
</protein>
<dbReference type="EMBL" id="JNAL01000018">
    <property type="protein sequence ID" value="KGF94703.1"/>
    <property type="molecule type" value="Genomic_DNA"/>
</dbReference>
<organism evidence="1 2">
    <name type="scientific">Prochlorococcus marinus str. MIT 9201</name>
    <dbReference type="NCBI Taxonomy" id="93057"/>
    <lineage>
        <taxon>Bacteria</taxon>
        <taxon>Bacillati</taxon>
        <taxon>Cyanobacteriota</taxon>
        <taxon>Cyanophyceae</taxon>
        <taxon>Synechococcales</taxon>
        <taxon>Prochlorococcaceae</taxon>
        <taxon>Prochlorococcus</taxon>
    </lineage>
</organism>
<dbReference type="eggNOG" id="ENOG5030SJR">
    <property type="taxonomic scope" value="Bacteria"/>
</dbReference>
<evidence type="ECO:0000313" key="2">
    <source>
        <dbReference type="Proteomes" id="UP000030355"/>
    </source>
</evidence>
<evidence type="ECO:0000313" key="1">
    <source>
        <dbReference type="EMBL" id="KGF94703.1"/>
    </source>
</evidence>
<proteinExistence type="predicted"/>
<name>A0A0A2A2S8_PROMR</name>
<dbReference type="Proteomes" id="UP000030355">
    <property type="component" value="Unassembled WGS sequence"/>
</dbReference>